<dbReference type="Proteomes" id="UP000663400">
    <property type="component" value="Chromosome"/>
</dbReference>
<feature type="transmembrane region" description="Helical" evidence="6">
    <location>
        <begin position="78"/>
        <end position="99"/>
    </location>
</feature>
<keyword evidence="5 6" id="KW-0472">Membrane</keyword>
<sequence>MQNENSSLIGGQVLRYIVNGLVATAVHYSILRYNIEVLGVPSAGLANAIAAMFGIAVSFLGSRYFVFRASSGGIARQGVMFLLSYGLIALLHGLILYLWTDRAGLNYTLGFLVATGMQVACSFVVNKFLVFR</sequence>
<keyword evidence="3 6" id="KW-0812">Transmembrane</keyword>
<evidence type="ECO:0000256" key="3">
    <source>
        <dbReference type="ARBA" id="ARBA00022692"/>
    </source>
</evidence>
<evidence type="ECO:0000256" key="1">
    <source>
        <dbReference type="ARBA" id="ARBA00004141"/>
    </source>
</evidence>
<dbReference type="InterPro" id="IPR051401">
    <property type="entry name" value="GtrA_CellWall_Glycosyl"/>
</dbReference>
<organism evidence="8 9">
    <name type="scientific">Lysobacter arenosi</name>
    <dbReference type="NCBI Taxonomy" id="2795387"/>
    <lineage>
        <taxon>Bacteria</taxon>
        <taxon>Pseudomonadati</taxon>
        <taxon>Pseudomonadota</taxon>
        <taxon>Gammaproteobacteria</taxon>
        <taxon>Lysobacterales</taxon>
        <taxon>Lysobacteraceae</taxon>
        <taxon>Lysobacter</taxon>
    </lineage>
</organism>
<keyword evidence="4 6" id="KW-1133">Transmembrane helix</keyword>
<name>A0ABX7R8H2_9GAMM</name>
<feature type="transmembrane region" description="Helical" evidence="6">
    <location>
        <begin position="43"/>
        <end position="66"/>
    </location>
</feature>
<accession>A0ABX7R8H2</accession>
<dbReference type="Pfam" id="PF04138">
    <property type="entry name" value="GtrA_DPMS_TM"/>
    <property type="match status" value="1"/>
</dbReference>
<feature type="transmembrane region" description="Helical" evidence="6">
    <location>
        <begin position="12"/>
        <end position="31"/>
    </location>
</feature>
<dbReference type="EMBL" id="CP071517">
    <property type="protein sequence ID" value="QSX73641.1"/>
    <property type="molecule type" value="Genomic_DNA"/>
</dbReference>
<evidence type="ECO:0000256" key="5">
    <source>
        <dbReference type="ARBA" id="ARBA00023136"/>
    </source>
</evidence>
<evidence type="ECO:0000313" key="8">
    <source>
        <dbReference type="EMBL" id="QSX73641.1"/>
    </source>
</evidence>
<protein>
    <submittedName>
        <fullName evidence="8">GtrA family protein</fullName>
    </submittedName>
</protein>
<gene>
    <name evidence="8" type="ORF">HIV01_010340</name>
</gene>
<evidence type="ECO:0000256" key="4">
    <source>
        <dbReference type="ARBA" id="ARBA00022989"/>
    </source>
</evidence>
<dbReference type="InterPro" id="IPR007267">
    <property type="entry name" value="GtrA_DPMS_TM"/>
</dbReference>
<comment type="similarity">
    <text evidence="2">Belongs to the GtrA family.</text>
</comment>
<evidence type="ECO:0000256" key="6">
    <source>
        <dbReference type="SAM" id="Phobius"/>
    </source>
</evidence>
<dbReference type="PANTHER" id="PTHR38459">
    <property type="entry name" value="PROPHAGE BACTOPRENOL-LINKED GLUCOSE TRANSLOCASE HOMOLOG"/>
    <property type="match status" value="1"/>
</dbReference>
<dbReference type="PANTHER" id="PTHR38459:SF1">
    <property type="entry name" value="PROPHAGE BACTOPRENOL-LINKED GLUCOSE TRANSLOCASE HOMOLOG"/>
    <property type="match status" value="1"/>
</dbReference>
<comment type="subcellular location">
    <subcellularLocation>
        <location evidence="1">Membrane</location>
        <topology evidence="1">Multi-pass membrane protein</topology>
    </subcellularLocation>
</comment>
<evidence type="ECO:0000313" key="9">
    <source>
        <dbReference type="Proteomes" id="UP000663400"/>
    </source>
</evidence>
<proteinExistence type="inferred from homology"/>
<evidence type="ECO:0000256" key="2">
    <source>
        <dbReference type="ARBA" id="ARBA00009399"/>
    </source>
</evidence>
<reference evidence="8 9" key="1">
    <citation type="submission" date="2021-02" db="EMBL/GenBank/DDBJ databases">
        <title>Lysobacter arenosi sp. nov., isolated from soil of gangwondo yeongwol, south Korea.</title>
        <authorList>
            <person name="Kim K.R."/>
            <person name="Kim K.H."/>
            <person name="Jeon C.O."/>
        </authorList>
    </citation>
    <scope>NUCLEOTIDE SEQUENCE [LARGE SCALE GENOMIC DNA]</scope>
    <source>
        <strain evidence="8 9">R7</strain>
    </source>
</reference>
<feature type="domain" description="GtrA/DPMS transmembrane" evidence="7">
    <location>
        <begin position="15"/>
        <end position="131"/>
    </location>
</feature>
<keyword evidence="9" id="KW-1185">Reference proteome</keyword>
<feature type="transmembrane region" description="Helical" evidence="6">
    <location>
        <begin position="105"/>
        <end position="125"/>
    </location>
</feature>
<evidence type="ECO:0000259" key="7">
    <source>
        <dbReference type="Pfam" id="PF04138"/>
    </source>
</evidence>